<feature type="compositionally biased region" description="Acidic residues" evidence="1">
    <location>
        <begin position="198"/>
        <end position="216"/>
    </location>
</feature>
<dbReference type="EMBL" id="ML121574">
    <property type="protein sequence ID" value="RPB20337.1"/>
    <property type="molecule type" value="Genomic_DNA"/>
</dbReference>
<dbReference type="AlphaFoldDB" id="A0A3N4LBS6"/>
<feature type="region of interest" description="Disordered" evidence="1">
    <location>
        <begin position="178"/>
        <end position="216"/>
    </location>
</feature>
<evidence type="ECO:0000256" key="1">
    <source>
        <dbReference type="SAM" id="MobiDB-lite"/>
    </source>
</evidence>
<sequence>MALPPRGVVFGPIKDWGKGGCKLLLEHGEGGLKKRRQYTLENVAGWAPILEFGERGEKALSQAMVNTEHGRGEWQGEGDWCMHISQVEKDLKEEKEAIKVTDGPSAERAVKILKRAVAIQDGTVNDQLEEYDMEYQRSDEDDGILESIIVRPAGADSGTMFRIMHHWMLSIPRVRKRGAEGARTARTAKEQLARLETEMESASEGEGDSDGEPSRK</sequence>
<evidence type="ECO:0000313" key="3">
    <source>
        <dbReference type="Proteomes" id="UP000267821"/>
    </source>
</evidence>
<feature type="compositionally biased region" description="Basic and acidic residues" evidence="1">
    <location>
        <begin position="187"/>
        <end position="197"/>
    </location>
</feature>
<name>A0A3N4LBS6_9PEZI</name>
<protein>
    <submittedName>
        <fullName evidence="2">Uncharacterized protein</fullName>
    </submittedName>
</protein>
<dbReference type="InParanoid" id="A0A3N4LBS6"/>
<gene>
    <name evidence="2" type="ORF">L211DRAFT_852449</name>
</gene>
<evidence type="ECO:0000313" key="2">
    <source>
        <dbReference type="EMBL" id="RPB20337.1"/>
    </source>
</evidence>
<dbReference type="Proteomes" id="UP000267821">
    <property type="component" value="Unassembled WGS sequence"/>
</dbReference>
<proteinExistence type="predicted"/>
<organism evidence="2 3">
    <name type="scientific">Terfezia boudieri ATCC MYA-4762</name>
    <dbReference type="NCBI Taxonomy" id="1051890"/>
    <lineage>
        <taxon>Eukaryota</taxon>
        <taxon>Fungi</taxon>
        <taxon>Dikarya</taxon>
        <taxon>Ascomycota</taxon>
        <taxon>Pezizomycotina</taxon>
        <taxon>Pezizomycetes</taxon>
        <taxon>Pezizales</taxon>
        <taxon>Pezizaceae</taxon>
        <taxon>Terfezia</taxon>
    </lineage>
</organism>
<accession>A0A3N4LBS6</accession>
<dbReference type="OrthoDB" id="10427236at2759"/>
<reference evidence="2 3" key="1">
    <citation type="journal article" date="2018" name="Nat. Ecol. Evol.">
        <title>Pezizomycetes genomes reveal the molecular basis of ectomycorrhizal truffle lifestyle.</title>
        <authorList>
            <person name="Murat C."/>
            <person name="Payen T."/>
            <person name="Noel B."/>
            <person name="Kuo A."/>
            <person name="Morin E."/>
            <person name="Chen J."/>
            <person name="Kohler A."/>
            <person name="Krizsan K."/>
            <person name="Balestrini R."/>
            <person name="Da Silva C."/>
            <person name="Montanini B."/>
            <person name="Hainaut M."/>
            <person name="Levati E."/>
            <person name="Barry K.W."/>
            <person name="Belfiori B."/>
            <person name="Cichocki N."/>
            <person name="Clum A."/>
            <person name="Dockter R.B."/>
            <person name="Fauchery L."/>
            <person name="Guy J."/>
            <person name="Iotti M."/>
            <person name="Le Tacon F."/>
            <person name="Lindquist E.A."/>
            <person name="Lipzen A."/>
            <person name="Malagnac F."/>
            <person name="Mello A."/>
            <person name="Molinier V."/>
            <person name="Miyauchi S."/>
            <person name="Poulain J."/>
            <person name="Riccioni C."/>
            <person name="Rubini A."/>
            <person name="Sitrit Y."/>
            <person name="Splivallo R."/>
            <person name="Traeger S."/>
            <person name="Wang M."/>
            <person name="Zifcakova L."/>
            <person name="Wipf D."/>
            <person name="Zambonelli A."/>
            <person name="Paolocci F."/>
            <person name="Nowrousian M."/>
            <person name="Ottonello S."/>
            <person name="Baldrian P."/>
            <person name="Spatafora J.W."/>
            <person name="Henrissat B."/>
            <person name="Nagy L.G."/>
            <person name="Aury J.M."/>
            <person name="Wincker P."/>
            <person name="Grigoriev I.V."/>
            <person name="Bonfante P."/>
            <person name="Martin F.M."/>
        </authorList>
    </citation>
    <scope>NUCLEOTIDE SEQUENCE [LARGE SCALE GENOMIC DNA]</scope>
    <source>
        <strain evidence="2 3">ATCC MYA-4762</strain>
    </source>
</reference>
<keyword evidence="3" id="KW-1185">Reference proteome</keyword>